<evidence type="ECO:0000256" key="3">
    <source>
        <dbReference type="ARBA" id="ARBA00022692"/>
    </source>
</evidence>
<evidence type="ECO:0008006" key="11">
    <source>
        <dbReference type="Google" id="ProtNLM"/>
    </source>
</evidence>
<evidence type="ECO:0000256" key="1">
    <source>
        <dbReference type="ARBA" id="ARBA00004571"/>
    </source>
</evidence>
<keyword evidence="3" id="KW-0812">Transmembrane</keyword>
<dbReference type="GO" id="GO:0009279">
    <property type="term" value="C:cell outer membrane"/>
    <property type="evidence" value="ECO:0007669"/>
    <property type="project" value="UniProtKB-SubCell"/>
</dbReference>
<feature type="domain" description="TonB-dependent receptor-like beta-barrel" evidence="8">
    <location>
        <begin position="247"/>
        <end position="717"/>
    </location>
</feature>
<feature type="compositionally biased region" description="Polar residues" evidence="7">
    <location>
        <begin position="488"/>
        <end position="503"/>
    </location>
</feature>
<reference evidence="10" key="1">
    <citation type="submission" date="2018-05" db="EMBL/GenBank/DDBJ databases">
        <authorList>
            <person name="Lanie J.A."/>
            <person name="Ng W.-L."/>
            <person name="Kazmierczak K.M."/>
            <person name="Andrzejewski T.M."/>
            <person name="Davidsen T.M."/>
            <person name="Wayne K.J."/>
            <person name="Tettelin H."/>
            <person name="Glass J.I."/>
            <person name="Rusch D."/>
            <person name="Podicherti R."/>
            <person name="Tsui H.-C.T."/>
            <person name="Winkler M.E."/>
        </authorList>
    </citation>
    <scope>NUCLEOTIDE SEQUENCE</scope>
</reference>
<dbReference type="InterPro" id="IPR000531">
    <property type="entry name" value="Beta-barrel_TonB"/>
</dbReference>
<organism evidence="10">
    <name type="scientific">marine metagenome</name>
    <dbReference type="NCBI Taxonomy" id="408172"/>
    <lineage>
        <taxon>unclassified sequences</taxon>
        <taxon>metagenomes</taxon>
        <taxon>ecological metagenomes</taxon>
    </lineage>
</organism>
<evidence type="ECO:0000256" key="2">
    <source>
        <dbReference type="ARBA" id="ARBA00022448"/>
    </source>
</evidence>
<feature type="domain" description="TonB-dependent receptor plug" evidence="9">
    <location>
        <begin position="43"/>
        <end position="153"/>
    </location>
</feature>
<dbReference type="Pfam" id="PF07715">
    <property type="entry name" value="Plug"/>
    <property type="match status" value="1"/>
</dbReference>
<evidence type="ECO:0000256" key="5">
    <source>
        <dbReference type="ARBA" id="ARBA00023136"/>
    </source>
</evidence>
<evidence type="ECO:0000259" key="9">
    <source>
        <dbReference type="Pfam" id="PF07715"/>
    </source>
</evidence>
<gene>
    <name evidence="10" type="ORF">METZ01_LOCUS37281</name>
</gene>
<proteinExistence type="predicted"/>
<comment type="subcellular location">
    <subcellularLocation>
        <location evidence="1">Cell outer membrane</location>
        <topology evidence="1">Multi-pass membrane protein</topology>
    </subcellularLocation>
</comment>
<dbReference type="AlphaFoldDB" id="A0A381R3L9"/>
<feature type="region of interest" description="Disordered" evidence="7">
    <location>
        <begin position="483"/>
        <end position="503"/>
    </location>
</feature>
<evidence type="ECO:0000256" key="6">
    <source>
        <dbReference type="ARBA" id="ARBA00023237"/>
    </source>
</evidence>
<dbReference type="Pfam" id="PF00593">
    <property type="entry name" value="TonB_dep_Rec_b-barrel"/>
    <property type="match status" value="1"/>
</dbReference>
<feature type="non-terminal residue" evidence="10">
    <location>
        <position position="734"/>
    </location>
</feature>
<dbReference type="PROSITE" id="PS52016">
    <property type="entry name" value="TONB_DEPENDENT_REC_3"/>
    <property type="match status" value="1"/>
</dbReference>
<keyword evidence="4" id="KW-0798">TonB box</keyword>
<dbReference type="Gene3D" id="2.40.170.20">
    <property type="entry name" value="TonB-dependent receptor, beta-barrel domain"/>
    <property type="match status" value="1"/>
</dbReference>
<keyword evidence="5" id="KW-0472">Membrane</keyword>
<dbReference type="PANTHER" id="PTHR30442">
    <property type="entry name" value="IRON III DICITRATE TRANSPORT PROTEIN FECA"/>
    <property type="match status" value="1"/>
</dbReference>
<dbReference type="PANTHER" id="PTHR30442:SF0">
    <property type="entry name" value="FE(3+) DICITRATE TRANSPORT PROTEIN FECA"/>
    <property type="match status" value="1"/>
</dbReference>
<dbReference type="InterPro" id="IPR012910">
    <property type="entry name" value="Plug_dom"/>
</dbReference>
<dbReference type="InterPro" id="IPR039426">
    <property type="entry name" value="TonB-dep_rcpt-like"/>
</dbReference>
<sequence length="734" mass="80280">MYRTLACMSVVWVAGVSHSDVNDEHPNALFYEEITIVGSREAQQGVTGSAEVIDAEQLKRFGYTDIQRIARQIPGVSIQVEDGYGLRPNISIRGVATERSGRITLLEDNVLIAPAPYSAPSAYYFPTAGRMSSFEVLKGPSAITQGPYTIGGALNMISTPIPTEAEGRIAAEMGQDESIRVHATYGNTSDSGLGFLIETQRWRSAGYQKIDRSGGETGLDVEDYTLKMAYSPDDSPHSLAVKIQLADQTSNQSYLGLTNVDFSRDAERRYGLSSLDQIRTDHEQVIVRYGYDADALSFSATLYNNAHARNWFKTEGIDLDGSDNASAFSKTSWSSVVAAVNLGQVIGDWTADQLATVLDGTLDTLPGSIQIRANEREYFSRGIQLMAVWDFNTSGANHRMEAGVRYHKDEEDRLQRNSTYRQEGGQLALDDVGILGNAGNRIQQADATAFHIYDRIEIGAWTLTPGIRYEDIDQRRVRYETRLGRTENPASRSPDNLRSTRSNTTRVVLPGLGALYRLNETTALIAGVHKGFTAPSNAEGVREEEAINYEFGFRRRSDSRRLEVIGFLSDYDNLLGECTASSGANCEVGDAFNGNAVTVRGVEIIAGTDLAGSNIPLEVAYTYIDGSFDTDIADTAFFGDVSTGDSIPYIPKHQLHAMIGFVQPQWAVHLSANFVDETCVRAACGAFEITDSSFTVDIAVHWSINEAVGLFARVENLADSSDIVGLHPYGARPN</sequence>
<evidence type="ECO:0000256" key="7">
    <source>
        <dbReference type="SAM" id="MobiDB-lite"/>
    </source>
</evidence>
<accession>A0A381R3L9</accession>
<name>A0A381R3L9_9ZZZZ</name>
<dbReference type="EMBL" id="UINC01001594">
    <property type="protein sequence ID" value="SUZ84427.1"/>
    <property type="molecule type" value="Genomic_DNA"/>
</dbReference>
<dbReference type="InterPro" id="IPR037066">
    <property type="entry name" value="Plug_dom_sf"/>
</dbReference>
<evidence type="ECO:0000259" key="8">
    <source>
        <dbReference type="Pfam" id="PF00593"/>
    </source>
</evidence>
<dbReference type="InterPro" id="IPR036942">
    <property type="entry name" value="Beta-barrel_TonB_sf"/>
</dbReference>
<dbReference type="SUPFAM" id="SSF56935">
    <property type="entry name" value="Porins"/>
    <property type="match status" value="1"/>
</dbReference>
<keyword evidence="2" id="KW-0813">Transport</keyword>
<evidence type="ECO:0000313" key="10">
    <source>
        <dbReference type="EMBL" id="SUZ84427.1"/>
    </source>
</evidence>
<protein>
    <recommendedName>
        <fullName evidence="11">TonB-dependent receptor plug domain-containing protein</fullName>
    </recommendedName>
</protein>
<keyword evidence="6" id="KW-0998">Cell outer membrane</keyword>
<feature type="non-terminal residue" evidence="10">
    <location>
        <position position="1"/>
    </location>
</feature>
<evidence type="ECO:0000256" key="4">
    <source>
        <dbReference type="ARBA" id="ARBA00023077"/>
    </source>
</evidence>
<dbReference type="Gene3D" id="2.170.130.10">
    <property type="entry name" value="TonB-dependent receptor, plug domain"/>
    <property type="match status" value="1"/>
</dbReference>
<dbReference type="GO" id="GO:0033214">
    <property type="term" value="P:siderophore-iron import into cell"/>
    <property type="evidence" value="ECO:0007669"/>
    <property type="project" value="TreeGrafter"/>
</dbReference>